<evidence type="ECO:0000313" key="1">
    <source>
        <dbReference type="EMBL" id="KAK1376758.1"/>
    </source>
</evidence>
<evidence type="ECO:0000313" key="2">
    <source>
        <dbReference type="Proteomes" id="UP001237642"/>
    </source>
</evidence>
<dbReference type="InterPro" id="IPR036525">
    <property type="entry name" value="Tubulin/FtsZ_GTPase_sf"/>
</dbReference>
<sequence>MVSQTKIYLTQGGDRKDVFFYQADGQHYIPRALLMDLEPRGGDRKDVFFYQADGQHYIPRALLMDLEPRGGDRKDVFLYLADGQHYIPRALLMDLEPGVTTIGLADIIRFGAIFNLARLIMDDFRGGFEKGIWWQHLFTDTI</sequence>
<dbReference type="EMBL" id="JAUIZM010000007">
    <property type="protein sequence ID" value="KAK1376758.1"/>
    <property type="molecule type" value="Genomic_DNA"/>
</dbReference>
<gene>
    <name evidence="1" type="ORF">POM88_032951</name>
</gene>
<dbReference type="SUPFAM" id="SSF52490">
    <property type="entry name" value="Tubulin nucleotide-binding domain-like"/>
    <property type="match status" value="3"/>
</dbReference>
<comment type="caution">
    <text evidence="1">The sequence shown here is derived from an EMBL/GenBank/DDBJ whole genome shotgun (WGS) entry which is preliminary data.</text>
</comment>
<keyword evidence="2" id="KW-1185">Reference proteome</keyword>
<proteinExistence type="predicted"/>
<organism evidence="1 2">
    <name type="scientific">Heracleum sosnowskyi</name>
    <dbReference type="NCBI Taxonomy" id="360622"/>
    <lineage>
        <taxon>Eukaryota</taxon>
        <taxon>Viridiplantae</taxon>
        <taxon>Streptophyta</taxon>
        <taxon>Embryophyta</taxon>
        <taxon>Tracheophyta</taxon>
        <taxon>Spermatophyta</taxon>
        <taxon>Magnoliopsida</taxon>
        <taxon>eudicotyledons</taxon>
        <taxon>Gunneridae</taxon>
        <taxon>Pentapetalae</taxon>
        <taxon>asterids</taxon>
        <taxon>campanulids</taxon>
        <taxon>Apiales</taxon>
        <taxon>Apiaceae</taxon>
        <taxon>Apioideae</taxon>
        <taxon>apioid superclade</taxon>
        <taxon>Tordylieae</taxon>
        <taxon>Tordyliinae</taxon>
        <taxon>Heracleum</taxon>
    </lineage>
</organism>
<name>A0AAD8MLS5_9APIA</name>
<protein>
    <submittedName>
        <fullName evidence="1">Uncharacterized protein</fullName>
    </submittedName>
</protein>
<dbReference type="Gene3D" id="3.40.50.1440">
    <property type="entry name" value="Tubulin/FtsZ, GTPase domain"/>
    <property type="match status" value="1"/>
</dbReference>
<reference evidence="1" key="1">
    <citation type="submission" date="2023-02" db="EMBL/GenBank/DDBJ databases">
        <title>Genome of toxic invasive species Heracleum sosnowskyi carries increased number of genes despite the absence of recent whole-genome duplications.</title>
        <authorList>
            <person name="Schelkunov M."/>
            <person name="Shtratnikova V."/>
            <person name="Makarenko M."/>
            <person name="Klepikova A."/>
            <person name="Omelchenko D."/>
            <person name="Novikova G."/>
            <person name="Obukhova E."/>
            <person name="Bogdanov V."/>
            <person name="Penin A."/>
            <person name="Logacheva M."/>
        </authorList>
    </citation>
    <scope>NUCLEOTIDE SEQUENCE</scope>
    <source>
        <strain evidence="1">Hsosn_3</strain>
        <tissue evidence="1">Leaf</tissue>
    </source>
</reference>
<reference evidence="1" key="2">
    <citation type="submission" date="2023-05" db="EMBL/GenBank/DDBJ databases">
        <authorList>
            <person name="Schelkunov M.I."/>
        </authorList>
    </citation>
    <scope>NUCLEOTIDE SEQUENCE</scope>
    <source>
        <strain evidence="1">Hsosn_3</strain>
        <tissue evidence="1">Leaf</tissue>
    </source>
</reference>
<dbReference type="Proteomes" id="UP001237642">
    <property type="component" value="Unassembled WGS sequence"/>
</dbReference>
<dbReference type="AlphaFoldDB" id="A0AAD8MLS5"/>
<accession>A0AAD8MLS5</accession>